<evidence type="ECO:0000256" key="1">
    <source>
        <dbReference type="SAM" id="SignalP"/>
    </source>
</evidence>
<sequence>MPHFPRKRHSAALAAAAGSILFAGAPSARAEGAADPARVTQAAMRLFNQGCIRNLRQEAGLREVLQAAGLRAAPADQATPHLGGRPGTLFVSNDPEMPVAVIVRPAAAQCEARAPTTDIALAEREFRGMVEGLQSPTVMVRRDSEQRSSTGGRPGINVVYSAGAPPLEEGGARFAMQAREPVPGGIALSLTASGQPLDAR</sequence>
<protein>
    <submittedName>
        <fullName evidence="2">Uncharacterized protein</fullName>
    </submittedName>
</protein>
<organism evidence="2 3">
    <name type="scientific">Craurococcus roseus</name>
    <dbReference type="NCBI Taxonomy" id="77585"/>
    <lineage>
        <taxon>Bacteria</taxon>
        <taxon>Pseudomonadati</taxon>
        <taxon>Pseudomonadota</taxon>
        <taxon>Alphaproteobacteria</taxon>
        <taxon>Acetobacterales</taxon>
        <taxon>Acetobacteraceae</taxon>
        <taxon>Craurococcus</taxon>
    </lineage>
</organism>
<dbReference type="Proteomes" id="UP001501588">
    <property type="component" value="Unassembled WGS sequence"/>
</dbReference>
<keyword evidence="3" id="KW-1185">Reference proteome</keyword>
<proteinExistence type="predicted"/>
<gene>
    <name evidence="2" type="ORF">GCM10009416_48090</name>
</gene>
<dbReference type="NCBIfam" id="NF047650">
    <property type="entry name" value="lipo_NMCC_0638"/>
    <property type="match status" value="1"/>
</dbReference>
<dbReference type="EMBL" id="BAAAFZ010000096">
    <property type="protein sequence ID" value="GAA0604857.1"/>
    <property type="molecule type" value="Genomic_DNA"/>
</dbReference>
<keyword evidence="1" id="KW-0732">Signal</keyword>
<reference evidence="3" key="1">
    <citation type="journal article" date="2019" name="Int. J. Syst. Evol. Microbiol.">
        <title>The Global Catalogue of Microorganisms (GCM) 10K type strain sequencing project: providing services to taxonomists for standard genome sequencing and annotation.</title>
        <authorList>
            <consortium name="The Broad Institute Genomics Platform"/>
            <consortium name="The Broad Institute Genome Sequencing Center for Infectious Disease"/>
            <person name="Wu L."/>
            <person name="Ma J."/>
        </authorList>
    </citation>
    <scope>NUCLEOTIDE SEQUENCE [LARGE SCALE GENOMIC DNA]</scope>
    <source>
        <strain evidence="3">JCM 9933</strain>
    </source>
</reference>
<feature type="signal peptide" evidence="1">
    <location>
        <begin position="1"/>
        <end position="30"/>
    </location>
</feature>
<feature type="chain" id="PRO_5045194965" evidence="1">
    <location>
        <begin position="31"/>
        <end position="200"/>
    </location>
</feature>
<dbReference type="RefSeq" id="WP_343897988.1">
    <property type="nucleotide sequence ID" value="NZ_BAAAFZ010000096.1"/>
</dbReference>
<evidence type="ECO:0000313" key="3">
    <source>
        <dbReference type="Proteomes" id="UP001501588"/>
    </source>
</evidence>
<comment type="caution">
    <text evidence="2">The sequence shown here is derived from an EMBL/GenBank/DDBJ whole genome shotgun (WGS) entry which is preliminary data.</text>
</comment>
<evidence type="ECO:0000313" key="2">
    <source>
        <dbReference type="EMBL" id="GAA0604857.1"/>
    </source>
</evidence>
<accession>A0ABP3R7C6</accession>
<name>A0ABP3R7C6_9PROT</name>